<feature type="domain" description="N-acetyltransferase" evidence="1">
    <location>
        <begin position="18"/>
        <end position="180"/>
    </location>
</feature>
<organism evidence="2 3">
    <name type="scientific">Nocardiopsis composta</name>
    <dbReference type="NCBI Taxonomy" id="157465"/>
    <lineage>
        <taxon>Bacteria</taxon>
        <taxon>Bacillati</taxon>
        <taxon>Actinomycetota</taxon>
        <taxon>Actinomycetes</taxon>
        <taxon>Streptosporangiales</taxon>
        <taxon>Nocardiopsidaceae</taxon>
        <taxon>Nocardiopsis</taxon>
    </lineage>
</organism>
<dbReference type="GO" id="GO:0016747">
    <property type="term" value="F:acyltransferase activity, transferring groups other than amino-acyl groups"/>
    <property type="evidence" value="ECO:0007669"/>
    <property type="project" value="InterPro"/>
</dbReference>
<proteinExistence type="predicted"/>
<dbReference type="Pfam" id="PF13302">
    <property type="entry name" value="Acetyltransf_3"/>
    <property type="match status" value="1"/>
</dbReference>
<evidence type="ECO:0000313" key="2">
    <source>
        <dbReference type="EMBL" id="MBB5430912.1"/>
    </source>
</evidence>
<accession>A0A7W8QI50</accession>
<dbReference type="InterPro" id="IPR000182">
    <property type="entry name" value="GNAT_dom"/>
</dbReference>
<dbReference type="Gene3D" id="3.40.630.30">
    <property type="match status" value="1"/>
</dbReference>
<dbReference type="RefSeq" id="WP_184389189.1">
    <property type="nucleotide sequence ID" value="NZ_BAAAJD010000034.1"/>
</dbReference>
<dbReference type="Proteomes" id="UP000572635">
    <property type="component" value="Unassembled WGS sequence"/>
</dbReference>
<evidence type="ECO:0000313" key="3">
    <source>
        <dbReference type="Proteomes" id="UP000572635"/>
    </source>
</evidence>
<name>A0A7W8QI50_9ACTN</name>
<reference evidence="2 3" key="1">
    <citation type="submission" date="2020-08" db="EMBL/GenBank/DDBJ databases">
        <title>Sequencing the genomes of 1000 actinobacteria strains.</title>
        <authorList>
            <person name="Klenk H.-P."/>
        </authorList>
    </citation>
    <scope>NUCLEOTIDE SEQUENCE [LARGE SCALE GENOMIC DNA]</scope>
    <source>
        <strain evidence="2 3">DSM 44551</strain>
    </source>
</reference>
<keyword evidence="2" id="KW-0808">Transferase</keyword>
<dbReference type="InterPro" id="IPR016181">
    <property type="entry name" value="Acyl_CoA_acyltransferase"/>
</dbReference>
<comment type="caution">
    <text evidence="2">The sequence shown here is derived from an EMBL/GenBank/DDBJ whole genome shotgun (WGS) entry which is preliminary data.</text>
</comment>
<dbReference type="PROSITE" id="PS51186">
    <property type="entry name" value="GNAT"/>
    <property type="match status" value="1"/>
</dbReference>
<sequence>MSEQTALRGVFPREHRGIVLRPLDAGDAEEYAEGTRDPEVARFAHLPLPEYTPDTVRRLAAWDVPKGFDSGDLAVLSIVDADGGGFLGSLVLFDITGHQAELGFWLAPGARGRGVAVRAVAAAVSSARALGLTALVARTAEDNRASQRTLAAAGFTRTGDPEETTVPSGQRAVTLRYRLDLEEHGQH</sequence>
<keyword evidence="3" id="KW-1185">Reference proteome</keyword>
<dbReference type="PANTHER" id="PTHR43792">
    <property type="entry name" value="GNAT FAMILY, PUTATIVE (AFU_ORTHOLOGUE AFUA_3G00765)-RELATED-RELATED"/>
    <property type="match status" value="1"/>
</dbReference>
<protein>
    <submittedName>
        <fullName evidence="2">RimJ/RimL family protein N-acetyltransferase</fullName>
    </submittedName>
</protein>
<dbReference type="InterPro" id="IPR051531">
    <property type="entry name" value="N-acetyltransferase"/>
</dbReference>
<dbReference type="EMBL" id="JACHDB010000001">
    <property type="protein sequence ID" value="MBB5430912.1"/>
    <property type="molecule type" value="Genomic_DNA"/>
</dbReference>
<evidence type="ECO:0000259" key="1">
    <source>
        <dbReference type="PROSITE" id="PS51186"/>
    </source>
</evidence>
<gene>
    <name evidence="2" type="ORF">HDA36_000996</name>
</gene>
<dbReference type="AlphaFoldDB" id="A0A7W8QI50"/>
<dbReference type="SUPFAM" id="SSF55729">
    <property type="entry name" value="Acyl-CoA N-acyltransferases (Nat)"/>
    <property type="match status" value="1"/>
</dbReference>